<feature type="signal peptide" evidence="2">
    <location>
        <begin position="1"/>
        <end position="25"/>
    </location>
</feature>
<proteinExistence type="predicted"/>
<protein>
    <recommendedName>
        <fullName evidence="3">Phosphatidic acid phosphatase type 2/haloperoxidase domain-containing protein</fullName>
    </recommendedName>
</protein>
<evidence type="ECO:0000313" key="4">
    <source>
        <dbReference type="EMBL" id="KAH9319912.1"/>
    </source>
</evidence>
<sequence length="120" mass="13138">TKLVLFTAVLSILVWRHDSPEVLWAFTGCVLNGGSSKPLKRLINQPRPASATGLKTDSGMPSTHAQNLGYIATYAIFIMIGWQGLNTFTLGVAFAIITWAVCMAWLRVAEGFHSYLQVIV</sequence>
<dbReference type="Pfam" id="PF01569">
    <property type="entry name" value="PAP2"/>
    <property type="match status" value="1"/>
</dbReference>
<keyword evidence="1" id="KW-0472">Membrane</keyword>
<comment type="caution">
    <text evidence="4">The sequence shown here is derived from an EMBL/GenBank/DDBJ whole genome shotgun (WGS) entry which is preliminary data.</text>
</comment>
<evidence type="ECO:0000259" key="3">
    <source>
        <dbReference type="Pfam" id="PF01569"/>
    </source>
</evidence>
<keyword evidence="5" id="KW-1185">Reference proteome</keyword>
<dbReference type="Gene3D" id="1.20.144.10">
    <property type="entry name" value="Phosphatidic acid phosphatase type 2/haloperoxidase"/>
    <property type="match status" value="1"/>
</dbReference>
<feature type="transmembrane region" description="Helical" evidence="1">
    <location>
        <begin position="64"/>
        <end position="81"/>
    </location>
</feature>
<dbReference type="OMA" id="WQSSICL"/>
<keyword evidence="1" id="KW-0812">Transmembrane</keyword>
<dbReference type="GO" id="GO:0042392">
    <property type="term" value="F:sphingosine-1-phosphate phosphatase activity"/>
    <property type="evidence" value="ECO:0007669"/>
    <property type="project" value="TreeGrafter"/>
</dbReference>
<dbReference type="AlphaFoldDB" id="A0AA38LGN5"/>
<dbReference type="Proteomes" id="UP000824469">
    <property type="component" value="Unassembled WGS sequence"/>
</dbReference>
<dbReference type="InterPro" id="IPR000326">
    <property type="entry name" value="PAP2/HPO"/>
</dbReference>
<dbReference type="PANTHER" id="PTHR14969:SF13">
    <property type="entry name" value="AT30094P"/>
    <property type="match status" value="1"/>
</dbReference>
<gene>
    <name evidence="4" type="ORF">KI387_021681</name>
</gene>
<reference evidence="4 5" key="1">
    <citation type="journal article" date="2021" name="Nat. Plants">
        <title>The Taxus genome provides insights into paclitaxel biosynthesis.</title>
        <authorList>
            <person name="Xiong X."/>
            <person name="Gou J."/>
            <person name="Liao Q."/>
            <person name="Li Y."/>
            <person name="Zhou Q."/>
            <person name="Bi G."/>
            <person name="Li C."/>
            <person name="Du R."/>
            <person name="Wang X."/>
            <person name="Sun T."/>
            <person name="Guo L."/>
            <person name="Liang H."/>
            <person name="Lu P."/>
            <person name="Wu Y."/>
            <person name="Zhang Z."/>
            <person name="Ro D.K."/>
            <person name="Shang Y."/>
            <person name="Huang S."/>
            <person name="Yan J."/>
        </authorList>
    </citation>
    <scope>NUCLEOTIDE SEQUENCE [LARGE SCALE GENOMIC DNA]</scope>
    <source>
        <strain evidence="4">Ta-2019</strain>
    </source>
</reference>
<feature type="domain" description="Phosphatidic acid phosphatase type 2/haloperoxidase" evidence="3">
    <location>
        <begin position="23"/>
        <end position="120"/>
    </location>
</feature>
<dbReference type="EMBL" id="JAHRHJ020000004">
    <property type="protein sequence ID" value="KAH9319912.1"/>
    <property type="molecule type" value="Genomic_DNA"/>
</dbReference>
<dbReference type="PANTHER" id="PTHR14969">
    <property type="entry name" value="SPHINGOSINE-1-PHOSPHATE PHOSPHOHYDROLASE"/>
    <property type="match status" value="1"/>
</dbReference>
<feature type="non-terminal residue" evidence="4">
    <location>
        <position position="120"/>
    </location>
</feature>
<feature type="transmembrane region" description="Helical" evidence="1">
    <location>
        <begin position="88"/>
        <end position="106"/>
    </location>
</feature>
<dbReference type="SUPFAM" id="SSF48317">
    <property type="entry name" value="Acid phosphatase/Vanadium-dependent haloperoxidase"/>
    <property type="match status" value="1"/>
</dbReference>
<keyword evidence="1" id="KW-1133">Transmembrane helix</keyword>
<organism evidence="4 5">
    <name type="scientific">Taxus chinensis</name>
    <name type="common">Chinese yew</name>
    <name type="synonym">Taxus wallichiana var. chinensis</name>
    <dbReference type="NCBI Taxonomy" id="29808"/>
    <lineage>
        <taxon>Eukaryota</taxon>
        <taxon>Viridiplantae</taxon>
        <taxon>Streptophyta</taxon>
        <taxon>Embryophyta</taxon>
        <taxon>Tracheophyta</taxon>
        <taxon>Spermatophyta</taxon>
        <taxon>Pinopsida</taxon>
        <taxon>Pinidae</taxon>
        <taxon>Conifers II</taxon>
        <taxon>Cupressales</taxon>
        <taxon>Taxaceae</taxon>
        <taxon>Taxus</taxon>
    </lineage>
</organism>
<name>A0AA38LGN5_TAXCH</name>
<feature type="chain" id="PRO_5041267562" description="Phosphatidic acid phosphatase type 2/haloperoxidase domain-containing protein" evidence="2">
    <location>
        <begin position="26"/>
        <end position="120"/>
    </location>
</feature>
<evidence type="ECO:0000313" key="5">
    <source>
        <dbReference type="Proteomes" id="UP000824469"/>
    </source>
</evidence>
<accession>A0AA38LGN5</accession>
<evidence type="ECO:0000256" key="2">
    <source>
        <dbReference type="SAM" id="SignalP"/>
    </source>
</evidence>
<dbReference type="InterPro" id="IPR036938">
    <property type="entry name" value="PAP2/HPO_sf"/>
</dbReference>
<keyword evidence="2" id="KW-0732">Signal</keyword>
<evidence type="ECO:0000256" key="1">
    <source>
        <dbReference type="SAM" id="Phobius"/>
    </source>
</evidence>
<feature type="non-terminal residue" evidence="4">
    <location>
        <position position="1"/>
    </location>
</feature>